<keyword evidence="6" id="KW-0326">Glycosidase</keyword>
<dbReference type="AlphaFoldDB" id="A0A3T0I4Z8"/>
<evidence type="ECO:0000256" key="6">
    <source>
        <dbReference type="ARBA" id="ARBA00023295"/>
    </source>
</evidence>
<organism evidence="8 9">
    <name type="scientific">Neobacillus mesonae</name>
    <dbReference type="NCBI Taxonomy" id="1193713"/>
    <lineage>
        <taxon>Bacteria</taxon>
        <taxon>Bacillati</taxon>
        <taxon>Bacillota</taxon>
        <taxon>Bacilli</taxon>
        <taxon>Bacillales</taxon>
        <taxon>Bacillaceae</taxon>
        <taxon>Neobacillus</taxon>
    </lineage>
</organism>
<evidence type="ECO:0000256" key="2">
    <source>
        <dbReference type="ARBA" id="ARBA00007951"/>
    </source>
</evidence>
<dbReference type="PANTHER" id="PTHR10030:SF37">
    <property type="entry name" value="ALPHA-L-FUCOSIDASE-RELATED"/>
    <property type="match status" value="1"/>
</dbReference>
<dbReference type="PANTHER" id="PTHR10030">
    <property type="entry name" value="ALPHA-L-FUCOSIDASE"/>
    <property type="match status" value="1"/>
</dbReference>
<dbReference type="InterPro" id="IPR057739">
    <property type="entry name" value="Glyco_hydro_29_N"/>
</dbReference>
<dbReference type="PRINTS" id="PR00741">
    <property type="entry name" value="GLHYDRLASE29"/>
</dbReference>
<gene>
    <name evidence="8" type="ORF">CHR53_26020</name>
</gene>
<dbReference type="SMART" id="SM00812">
    <property type="entry name" value="Alpha_L_fucos"/>
    <property type="match status" value="1"/>
</dbReference>
<evidence type="ECO:0000256" key="5">
    <source>
        <dbReference type="ARBA" id="ARBA00022801"/>
    </source>
</evidence>
<feature type="domain" description="Glycoside hydrolase family 29 N-terminal" evidence="7">
    <location>
        <begin position="73"/>
        <end position="377"/>
    </location>
</feature>
<dbReference type="SUPFAM" id="SSF51445">
    <property type="entry name" value="(Trans)glycosidases"/>
    <property type="match status" value="1"/>
</dbReference>
<dbReference type="InterPro" id="IPR017853">
    <property type="entry name" value="GH"/>
</dbReference>
<keyword evidence="9" id="KW-1185">Reference proteome</keyword>
<dbReference type="KEGG" id="nmk:CHR53_26020"/>
<dbReference type="EC" id="3.2.1.51" evidence="3"/>
<dbReference type="InterPro" id="IPR000933">
    <property type="entry name" value="Glyco_hydro_29"/>
</dbReference>
<evidence type="ECO:0000313" key="8">
    <source>
        <dbReference type="EMBL" id="AZU64412.1"/>
    </source>
</evidence>
<proteinExistence type="inferred from homology"/>
<dbReference type="Pfam" id="PF01120">
    <property type="entry name" value="Alpha_L_fucos"/>
    <property type="match status" value="1"/>
</dbReference>
<dbReference type="GO" id="GO:0004560">
    <property type="term" value="F:alpha-L-fucosidase activity"/>
    <property type="evidence" value="ECO:0007669"/>
    <property type="project" value="InterPro"/>
</dbReference>
<dbReference type="Proteomes" id="UP000282892">
    <property type="component" value="Chromosome"/>
</dbReference>
<dbReference type="GO" id="GO:0006004">
    <property type="term" value="P:fucose metabolic process"/>
    <property type="evidence" value="ECO:0007669"/>
    <property type="project" value="InterPro"/>
</dbReference>
<evidence type="ECO:0000313" key="9">
    <source>
        <dbReference type="Proteomes" id="UP000282892"/>
    </source>
</evidence>
<accession>A0A3T0I4Z8</accession>
<name>A0A3T0I4Z8_9BACI</name>
<dbReference type="InterPro" id="IPR016286">
    <property type="entry name" value="FUC_metazoa-typ"/>
</dbReference>
<reference evidence="8 9" key="1">
    <citation type="submission" date="2017-07" db="EMBL/GenBank/DDBJ databases">
        <title>The complete genome sequence of Bacillus mesonae strain H20-5, an efficient strain improving plant abiotic stress resistance.</title>
        <authorList>
            <person name="Kim S.Y."/>
            <person name="Song H."/>
            <person name="Sang M.K."/>
            <person name="Weon H.-Y."/>
            <person name="Song J."/>
        </authorList>
    </citation>
    <scope>NUCLEOTIDE SEQUENCE [LARGE SCALE GENOMIC DNA]</scope>
    <source>
        <strain evidence="8 9">H20-5</strain>
    </source>
</reference>
<dbReference type="EMBL" id="CP022572">
    <property type="protein sequence ID" value="AZU64412.1"/>
    <property type="molecule type" value="Genomic_DNA"/>
</dbReference>
<sequence length="613" mass="68429">MHGRHIADLIIAILKNTRRFIMFKSRLFKMIALLGVMFMTIVSTFSNIASADAANEENKGNLKGIPGTIEYNSNEDIAAWQRLQYGMFIHWGLYSELGGVYKEKPVTRGYSEQIQMWANIPEEEYLKVANQFKAENFNPKEICSLAKDAGMKYVVITSKHHDGFSMFDTATTDYNIVDSTPYGKDPLKELANACRDQGLKFGVYFSLVDWHQGHPFDNNNNNSIPESMEPTIEKQIRELMTNYGPIAEVWFDMSSPTQAQSSKFAGIVRELQPHAVINSRIFNNQGDFRTLGDNQVPASTLDGAWQTPASIYHSTWGYRSWQVRDNFDGKVRDLVTGLTSVTARGGNYLLNIGPRGDGSVVGFEADVLRAIGSWLDRHPGAVLGASATRFGKQPWGEVTVNNHDLFLHVINWPQSGELKLSGLATRALNVQEDGNTSELQWKQEGNDLVITLPNKPTDAILPVIKVKLAGDLRIIPEKTLTNENDGTWNINPADLYLGRSYADRGSYYTTKQTTVRQTAYIASHKGGQVYLEFDGKANANEKYQIEIGNHSYVVSGEELTNSSIGPFTVPANEVTTFTITLAEPAYPTKDLELEFKSAHIVSKNPNKFNSPKE</sequence>
<dbReference type="Gene3D" id="3.20.20.80">
    <property type="entry name" value="Glycosidases"/>
    <property type="match status" value="1"/>
</dbReference>
<comment type="similarity">
    <text evidence="2">Belongs to the glycosyl hydrolase 29 family.</text>
</comment>
<keyword evidence="4" id="KW-0732">Signal</keyword>
<dbReference type="Gene3D" id="2.60.40.1180">
    <property type="entry name" value="Golgi alpha-mannosidase II"/>
    <property type="match status" value="1"/>
</dbReference>
<dbReference type="OrthoDB" id="107551at2"/>
<dbReference type="STRING" id="1193713.GCA_001636315_02104"/>
<dbReference type="InterPro" id="IPR013780">
    <property type="entry name" value="Glyco_hydro_b"/>
</dbReference>
<comment type="function">
    <text evidence="1">Alpha-L-fucosidase is responsible for hydrolyzing the alpha-1,6-linked fucose joined to the reducing-end N-acetylglucosamine of the carbohydrate moieties of glycoproteins.</text>
</comment>
<keyword evidence="5" id="KW-0378">Hydrolase</keyword>
<protein>
    <recommendedName>
        <fullName evidence="3">alpha-L-fucosidase</fullName>
        <ecNumber evidence="3">3.2.1.51</ecNumber>
    </recommendedName>
</protein>
<evidence type="ECO:0000256" key="1">
    <source>
        <dbReference type="ARBA" id="ARBA00004071"/>
    </source>
</evidence>
<evidence type="ECO:0000259" key="7">
    <source>
        <dbReference type="Pfam" id="PF01120"/>
    </source>
</evidence>
<dbReference type="GO" id="GO:0016139">
    <property type="term" value="P:glycoside catabolic process"/>
    <property type="evidence" value="ECO:0007669"/>
    <property type="project" value="TreeGrafter"/>
</dbReference>
<evidence type="ECO:0000256" key="3">
    <source>
        <dbReference type="ARBA" id="ARBA00012662"/>
    </source>
</evidence>
<dbReference type="GO" id="GO:0005764">
    <property type="term" value="C:lysosome"/>
    <property type="evidence" value="ECO:0007669"/>
    <property type="project" value="TreeGrafter"/>
</dbReference>
<evidence type="ECO:0000256" key="4">
    <source>
        <dbReference type="ARBA" id="ARBA00022729"/>
    </source>
</evidence>